<proteinExistence type="predicted"/>
<accession>A0A445MJ06</accession>
<reference evidence="1" key="1">
    <citation type="journal article" date="2018" name="Data Brief">
        <title>Genome sequence data from 17 accessions of Ensete ventricosum, a staple food crop for millions in Ethiopia.</title>
        <authorList>
            <person name="Yemataw Z."/>
            <person name="Muzemil S."/>
            <person name="Ambachew D."/>
            <person name="Tripathi L."/>
            <person name="Tesfaye K."/>
            <person name="Chala A."/>
            <person name="Farbos A."/>
            <person name="O'Neill P."/>
            <person name="Moore K."/>
            <person name="Grant M."/>
            <person name="Studholme D.J."/>
        </authorList>
    </citation>
    <scope>NUCLEOTIDE SEQUENCE [LARGE SCALE GENOMIC DNA]</scope>
    <source>
        <tissue evidence="1">Leaf</tissue>
    </source>
</reference>
<sequence length="70" mass="7907">MKSRSGGGANCKVERKTAEKYRRLHVKSLCVKLASIIPKEHRTIAKVLIYASRSGLEASSVYERLKYLIN</sequence>
<dbReference type="AlphaFoldDB" id="A0A445MJ06"/>
<evidence type="ECO:0000313" key="1">
    <source>
        <dbReference type="EMBL" id="RZR74131.1"/>
    </source>
</evidence>
<protein>
    <recommendedName>
        <fullName evidence="2">BHLH domain-containing protein</fullName>
    </recommendedName>
</protein>
<evidence type="ECO:0008006" key="2">
    <source>
        <dbReference type="Google" id="ProtNLM"/>
    </source>
</evidence>
<dbReference type="Proteomes" id="UP000290560">
    <property type="component" value="Unassembled WGS sequence"/>
</dbReference>
<gene>
    <name evidence="1" type="ORF">BHM03_00032302</name>
</gene>
<name>A0A445MJ06_ENSVE</name>
<dbReference type="EMBL" id="KV876124">
    <property type="protein sequence ID" value="RZR74131.1"/>
    <property type="molecule type" value="Genomic_DNA"/>
</dbReference>
<organism evidence="1">
    <name type="scientific">Ensete ventricosum</name>
    <name type="common">Abyssinian banana</name>
    <name type="synonym">Musa ensete</name>
    <dbReference type="NCBI Taxonomy" id="4639"/>
    <lineage>
        <taxon>Eukaryota</taxon>
        <taxon>Viridiplantae</taxon>
        <taxon>Streptophyta</taxon>
        <taxon>Embryophyta</taxon>
        <taxon>Tracheophyta</taxon>
        <taxon>Spermatophyta</taxon>
        <taxon>Magnoliopsida</taxon>
        <taxon>Liliopsida</taxon>
        <taxon>Zingiberales</taxon>
        <taxon>Musaceae</taxon>
        <taxon>Ensete</taxon>
    </lineage>
</organism>